<gene>
    <name evidence="7" type="ORF">A3840_02920</name>
</gene>
<dbReference type="AlphaFoldDB" id="A0A178I2T2"/>
<evidence type="ECO:0000256" key="4">
    <source>
        <dbReference type="ARBA" id="ARBA00022970"/>
    </source>
</evidence>
<reference evidence="7 8" key="1">
    <citation type="submission" date="2016-03" db="EMBL/GenBank/DDBJ databases">
        <title>Genome sequencing of Devosia sp. S37.</title>
        <authorList>
            <person name="Mohd Nor M."/>
        </authorList>
    </citation>
    <scope>NUCLEOTIDE SEQUENCE [LARGE SCALE GENOMIC DNA]</scope>
    <source>
        <strain evidence="7 8">S37</strain>
    </source>
</reference>
<dbReference type="InterPro" id="IPR028082">
    <property type="entry name" value="Peripla_BP_I"/>
</dbReference>
<protein>
    <recommendedName>
        <fullName evidence="6">Leucine-binding protein domain-containing protein</fullName>
    </recommendedName>
</protein>
<comment type="caution">
    <text evidence="7">The sequence shown here is derived from an EMBL/GenBank/DDBJ whole genome shotgun (WGS) entry which is preliminary data.</text>
</comment>
<feature type="domain" description="Leucine-binding protein" evidence="6">
    <location>
        <begin position="24"/>
        <end position="362"/>
    </location>
</feature>
<evidence type="ECO:0000256" key="1">
    <source>
        <dbReference type="ARBA" id="ARBA00010062"/>
    </source>
</evidence>
<evidence type="ECO:0000256" key="2">
    <source>
        <dbReference type="ARBA" id="ARBA00022448"/>
    </source>
</evidence>
<dbReference type="CDD" id="cd06330">
    <property type="entry name" value="PBP1_As_SBP-like"/>
    <property type="match status" value="1"/>
</dbReference>
<dbReference type="PRINTS" id="PR00337">
    <property type="entry name" value="LEUILEVALBP"/>
</dbReference>
<dbReference type="STRING" id="1770058.A3840_02920"/>
<sequence length="391" mass="41667">MLLLGVTLLASTVAGSALAQEGEPIRVGVAFPQTGAGASQGSDTALGIEMAIDEINANGGLLGRPVEMFWRDSKGTPADATIAARDLITLDNVDFFLGGYNSGETLAMSEVALQEEVIYVAPVGKTIQLTDNYHPYQFRIAANTNTEGGSAALILEELGAQKICTILFDYAYGHDLLKGFEKALESAGSDAEIVTQVWPALGVSDYTPYIGEVLNSDCDGVFSGIWSGEFLAFAKQASSFGLFDMGKHWAAAGEVGSQDIMEQLGADMPNGIWTNSYEVWYYPDTPEHNAYLEKVRELTGSEHPNPWPSVGYIGMQALAAGIEAAGSTETDAVIAAMEGLSFASLVGELTIGGEGDHQANRGQYWGVTADSEHPFKVLDEVRYVPADDIMH</sequence>
<dbReference type="InterPro" id="IPR028081">
    <property type="entry name" value="Leu-bd"/>
</dbReference>
<feature type="signal peptide" evidence="5">
    <location>
        <begin position="1"/>
        <end position="19"/>
    </location>
</feature>
<evidence type="ECO:0000256" key="3">
    <source>
        <dbReference type="ARBA" id="ARBA00022729"/>
    </source>
</evidence>
<dbReference type="Gene3D" id="3.40.50.2300">
    <property type="match status" value="2"/>
</dbReference>
<dbReference type="Proteomes" id="UP000078389">
    <property type="component" value="Unassembled WGS sequence"/>
</dbReference>
<dbReference type="InterPro" id="IPR051010">
    <property type="entry name" value="BCAA_transport"/>
</dbReference>
<keyword evidence="8" id="KW-1185">Reference proteome</keyword>
<evidence type="ECO:0000313" key="7">
    <source>
        <dbReference type="EMBL" id="OAM79670.1"/>
    </source>
</evidence>
<dbReference type="GO" id="GO:0006865">
    <property type="term" value="P:amino acid transport"/>
    <property type="evidence" value="ECO:0007669"/>
    <property type="project" value="UniProtKB-KW"/>
</dbReference>
<comment type="similarity">
    <text evidence="1">Belongs to the leucine-binding protein family.</text>
</comment>
<keyword evidence="4" id="KW-0029">Amino-acid transport</keyword>
<feature type="chain" id="PRO_5008088386" description="Leucine-binding protein domain-containing protein" evidence="5">
    <location>
        <begin position="20"/>
        <end position="391"/>
    </location>
</feature>
<evidence type="ECO:0000256" key="5">
    <source>
        <dbReference type="SAM" id="SignalP"/>
    </source>
</evidence>
<accession>A0A178I2T2</accession>
<dbReference type="InterPro" id="IPR000709">
    <property type="entry name" value="Leu_Ile_Val-bd"/>
</dbReference>
<evidence type="ECO:0000313" key="8">
    <source>
        <dbReference type="Proteomes" id="UP000078389"/>
    </source>
</evidence>
<dbReference type="PANTHER" id="PTHR30483">
    <property type="entry name" value="LEUCINE-SPECIFIC-BINDING PROTEIN"/>
    <property type="match status" value="1"/>
</dbReference>
<dbReference type="SUPFAM" id="SSF53822">
    <property type="entry name" value="Periplasmic binding protein-like I"/>
    <property type="match status" value="1"/>
</dbReference>
<keyword evidence="3 5" id="KW-0732">Signal</keyword>
<dbReference type="EMBL" id="LVVY01000062">
    <property type="protein sequence ID" value="OAM79670.1"/>
    <property type="molecule type" value="Genomic_DNA"/>
</dbReference>
<organism evidence="7 8">
    <name type="scientific">Devosia elaeis</name>
    <dbReference type="NCBI Taxonomy" id="1770058"/>
    <lineage>
        <taxon>Bacteria</taxon>
        <taxon>Pseudomonadati</taxon>
        <taxon>Pseudomonadota</taxon>
        <taxon>Alphaproteobacteria</taxon>
        <taxon>Hyphomicrobiales</taxon>
        <taxon>Devosiaceae</taxon>
        <taxon>Devosia</taxon>
    </lineage>
</organism>
<dbReference type="PANTHER" id="PTHR30483:SF37">
    <property type="entry name" value="ABC TRANSPORTER SUBSTRATE-BINDING PROTEIN"/>
    <property type="match status" value="1"/>
</dbReference>
<proteinExistence type="inferred from homology"/>
<evidence type="ECO:0000259" key="6">
    <source>
        <dbReference type="Pfam" id="PF13458"/>
    </source>
</evidence>
<keyword evidence="2" id="KW-0813">Transport</keyword>
<dbReference type="Pfam" id="PF13458">
    <property type="entry name" value="Peripla_BP_6"/>
    <property type="match status" value="1"/>
</dbReference>
<name>A0A178I2T2_9HYPH</name>